<comment type="caution">
    <text evidence="2">The sequence shown here is derived from an EMBL/GenBank/DDBJ whole genome shotgun (WGS) entry which is preliminary data.</text>
</comment>
<evidence type="ECO:0000313" key="3">
    <source>
        <dbReference type="Proteomes" id="UP000238479"/>
    </source>
</evidence>
<dbReference type="InterPro" id="IPR004330">
    <property type="entry name" value="FAR1_DNA_bnd_dom"/>
</dbReference>
<dbReference type="PANTHER" id="PTHR46328:SF17">
    <property type="entry name" value="FAR-RED IMPAIRED RESPONSIVE (FAR1) FAMILY PROTEIN"/>
    <property type="match status" value="1"/>
</dbReference>
<dbReference type="AlphaFoldDB" id="A0A2P6SB15"/>
<dbReference type="InterPro" id="IPR020575">
    <property type="entry name" value="Hsp90_N"/>
</dbReference>
<dbReference type="EMBL" id="PDCK01000039">
    <property type="protein sequence ID" value="PRQ55865.1"/>
    <property type="molecule type" value="Genomic_DNA"/>
</dbReference>
<accession>A0A2P6SB15</accession>
<dbReference type="Proteomes" id="UP000238479">
    <property type="component" value="Chromosome 1"/>
</dbReference>
<dbReference type="Pfam" id="PF03101">
    <property type="entry name" value="FAR1"/>
    <property type="match status" value="1"/>
</dbReference>
<evidence type="ECO:0000259" key="1">
    <source>
        <dbReference type="Pfam" id="PF03101"/>
    </source>
</evidence>
<protein>
    <submittedName>
        <fullName evidence="2">Putative transcription factor FAR family</fullName>
    </submittedName>
</protein>
<keyword evidence="3" id="KW-1185">Reference proteome</keyword>
<sequence length="155" mass="17619">MKKEELIDCLGTIAQSGTSKFLTALKDLGADNGLDDCLEEGHCVSIRGKFGPVRKPRASTREGCKAMIHVKYDKSGKWVIAKFVKEHNHSLVVSPREARQTMPDDKYEFSEPARIQSLVKNYSQILVQLLTLWCKNLLSRSYQKMAWRLGYQGQE</sequence>
<dbReference type="Gene3D" id="3.30.565.10">
    <property type="entry name" value="Histidine kinase-like ATPase, C-terminal domain"/>
    <property type="match status" value="1"/>
</dbReference>
<dbReference type="Gramene" id="PRQ55865">
    <property type="protein sequence ID" value="PRQ55865"/>
    <property type="gene ID" value="RchiOBHm_Chr1g0329321"/>
</dbReference>
<feature type="domain" description="FAR1" evidence="1">
    <location>
        <begin position="52"/>
        <end position="92"/>
    </location>
</feature>
<dbReference type="PANTHER" id="PTHR46328">
    <property type="entry name" value="FAR-RED IMPAIRED RESPONSIVE (FAR1) FAMILY PROTEIN-RELATED"/>
    <property type="match status" value="1"/>
</dbReference>
<proteinExistence type="predicted"/>
<name>A0A2P6SB15_ROSCH</name>
<dbReference type="PRINTS" id="PR00775">
    <property type="entry name" value="HEATSHOCK90"/>
</dbReference>
<evidence type="ECO:0000313" key="2">
    <source>
        <dbReference type="EMBL" id="PRQ55865.1"/>
    </source>
</evidence>
<gene>
    <name evidence="2" type="ORF">RchiOBHm_Chr1g0329321</name>
</gene>
<dbReference type="InterPro" id="IPR036890">
    <property type="entry name" value="HATPase_C_sf"/>
</dbReference>
<organism evidence="2 3">
    <name type="scientific">Rosa chinensis</name>
    <name type="common">China rose</name>
    <dbReference type="NCBI Taxonomy" id="74649"/>
    <lineage>
        <taxon>Eukaryota</taxon>
        <taxon>Viridiplantae</taxon>
        <taxon>Streptophyta</taxon>
        <taxon>Embryophyta</taxon>
        <taxon>Tracheophyta</taxon>
        <taxon>Spermatophyta</taxon>
        <taxon>Magnoliopsida</taxon>
        <taxon>eudicotyledons</taxon>
        <taxon>Gunneridae</taxon>
        <taxon>Pentapetalae</taxon>
        <taxon>rosids</taxon>
        <taxon>fabids</taxon>
        <taxon>Rosales</taxon>
        <taxon>Rosaceae</taxon>
        <taxon>Rosoideae</taxon>
        <taxon>Rosoideae incertae sedis</taxon>
        <taxon>Rosa</taxon>
    </lineage>
</organism>
<reference evidence="2 3" key="1">
    <citation type="journal article" date="2018" name="Nat. Genet.">
        <title>The Rosa genome provides new insights in the design of modern roses.</title>
        <authorList>
            <person name="Bendahmane M."/>
        </authorList>
    </citation>
    <scope>NUCLEOTIDE SEQUENCE [LARGE SCALE GENOMIC DNA]</scope>
    <source>
        <strain evidence="3">cv. Old Blush</strain>
    </source>
</reference>